<evidence type="ECO:0000256" key="2">
    <source>
        <dbReference type="SAM" id="Phobius"/>
    </source>
</evidence>
<evidence type="ECO:0000313" key="4">
    <source>
        <dbReference type="EMBL" id="MFC6207075.1"/>
    </source>
</evidence>
<dbReference type="RefSeq" id="WP_125694945.1">
    <property type="nucleotide sequence ID" value="NZ_JBHSSK010000020.1"/>
</dbReference>
<dbReference type="InterPro" id="IPR010982">
    <property type="entry name" value="Lambda_DNA-bd_dom_sf"/>
</dbReference>
<evidence type="ECO:0000313" key="5">
    <source>
        <dbReference type="Proteomes" id="UP001596254"/>
    </source>
</evidence>
<dbReference type="InterPro" id="IPR001387">
    <property type="entry name" value="Cro/C1-type_HTH"/>
</dbReference>
<feature type="transmembrane region" description="Helical" evidence="2">
    <location>
        <begin position="161"/>
        <end position="180"/>
    </location>
</feature>
<dbReference type="CDD" id="cd00093">
    <property type="entry name" value="HTH_XRE"/>
    <property type="match status" value="1"/>
</dbReference>
<dbReference type="SUPFAM" id="SSF47413">
    <property type="entry name" value="lambda repressor-like DNA-binding domains"/>
    <property type="match status" value="1"/>
</dbReference>
<evidence type="ECO:0000259" key="3">
    <source>
        <dbReference type="PROSITE" id="PS50943"/>
    </source>
</evidence>
<evidence type="ECO:0000256" key="1">
    <source>
        <dbReference type="ARBA" id="ARBA00023125"/>
    </source>
</evidence>
<keyword evidence="2" id="KW-1133">Transmembrane helix</keyword>
<dbReference type="PANTHER" id="PTHR46558:SF4">
    <property type="entry name" value="DNA-BIDING PHAGE PROTEIN"/>
    <property type="match status" value="1"/>
</dbReference>
<dbReference type="Proteomes" id="UP001596254">
    <property type="component" value="Unassembled WGS sequence"/>
</dbReference>
<accession>A0ABW1SSB5</accession>
<keyword evidence="5" id="KW-1185">Reference proteome</keyword>
<proteinExistence type="predicted"/>
<dbReference type="Pfam" id="PF13560">
    <property type="entry name" value="HTH_31"/>
    <property type="match status" value="1"/>
</dbReference>
<feature type="transmembrane region" description="Helical" evidence="2">
    <location>
        <begin position="137"/>
        <end position="155"/>
    </location>
</feature>
<sequence>MESTELGARLKKFRQTQQLTQTALADQLHVSRQTVSSWETGRNQPDIATITQLATLYAVPVDNLLQDTATAPVTKPVTHPNASLLVVLFGVLLVERVTQFSTFPALYWMDFLILLLIGLMLNLGIARRHPNTWTKRIHWIGLTVFAALSLVSGSINAFNMGFGLMTACQFSGLVVIIALVRKYWQSRSTKVTQRQSDRHL</sequence>
<keyword evidence="2" id="KW-0812">Transmembrane</keyword>
<dbReference type="EMBL" id="JBHSSK010000020">
    <property type="protein sequence ID" value="MFC6207075.1"/>
    <property type="molecule type" value="Genomic_DNA"/>
</dbReference>
<keyword evidence="2" id="KW-0472">Membrane</keyword>
<comment type="caution">
    <text evidence="4">The sequence shown here is derived from an EMBL/GenBank/DDBJ whole genome shotgun (WGS) entry which is preliminary data.</text>
</comment>
<dbReference type="PROSITE" id="PS50943">
    <property type="entry name" value="HTH_CROC1"/>
    <property type="match status" value="1"/>
</dbReference>
<name>A0ABW1SSB5_9LACO</name>
<reference evidence="5" key="1">
    <citation type="journal article" date="2019" name="Int. J. Syst. Evol. Microbiol.">
        <title>The Global Catalogue of Microorganisms (GCM) 10K type strain sequencing project: providing services to taxonomists for standard genome sequencing and annotation.</title>
        <authorList>
            <consortium name="The Broad Institute Genomics Platform"/>
            <consortium name="The Broad Institute Genome Sequencing Center for Infectious Disease"/>
            <person name="Wu L."/>
            <person name="Ma J."/>
        </authorList>
    </citation>
    <scope>NUCLEOTIDE SEQUENCE [LARGE SCALE GENOMIC DNA]</scope>
    <source>
        <strain evidence="5">CCM 8905</strain>
    </source>
</reference>
<dbReference type="SMART" id="SM00530">
    <property type="entry name" value="HTH_XRE"/>
    <property type="match status" value="1"/>
</dbReference>
<dbReference type="Gene3D" id="1.10.260.40">
    <property type="entry name" value="lambda repressor-like DNA-binding domains"/>
    <property type="match status" value="1"/>
</dbReference>
<feature type="transmembrane region" description="Helical" evidence="2">
    <location>
        <begin position="82"/>
        <end position="99"/>
    </location>
</feature>
<keyword evidence="1" id="KW-0238">DNA-binding</keyword>
<dbReference type="PANTHER" id="PTHR46558">
    <property type="entry name" value="TRACRIPTIONAL REGULATORY PROTEIN-RELATED-RELATED"/>
    <property type="match status" value="1"/>
</dbReference>
<gene>
    <name evidence="4" type="ORF">ACFP1G_06235</name>
</gene>
<feature type="transmembrane region" description="Helical" evidence="2">
    <location>
        <begin position="105"/>
        <end position="125"/>
    </location>
</feature>
<protein>
    <submittedName>
        <fullName evidence="4">Helix-turn-helix domain-containing protein</fullName>
    </submittedName>
</protein>
<organism evidence="4 5">
    <name type="scientific">Levilactobacillus tongjiangensis</name>
    <dbReference type="NCBI Taxonomy" id="2486023"/>
    <lineage>
        <taxon>Bacteria</taxon>
        <taxon>Bacillati</taxon>
        <taxon>Bacillota</taxon>
        <taxon>Bacilli</taxon>
        <taxon>Lactobacillales</taxon>
        <taxon>Lactobacillaceae</taxon>
        <taxon>Levilactobacillus</taxon>
    </lineage>
</organism>
<feature type="domain" description="HTH cro/C1-type" evidence="3">
    <location>
        <begin position="10"/>
        <end position="64"/>
    </location>
</feature>